<dbReference type="PANTHER" id="PTHR36512:SF3">
    <property type="entry name" value="BLR5678 PROTEIN"/>
    <property type="match status" value="1"/>
</dbReference>
<proteinExistence type="inferred from homology"/>
<dbReference type="Gene3D" id="3.60.70.12">
    <property type="entry name" value="L-amino peptidase D-ALA esterase/amidase"/>
    <property type="match status" value="1"/>
</dbReference>
<dbReference type="GO" id="GO:0004177">
    <property type="term" value="F:aminopeptidase activity"/>
    <property type="evidence" value="ECO:0007669"/>
    <property type="project" value="UniProtKB-KW"/>
</dbReference>
<dbReference type="AlphaFoldDB" id="A0A1M5Y2W4"/>
<organism evidence="2 3">
    <name type="scientific">Sporanaerobacter acetigenes DSM 13106</name>
    <dbReference type="NCBI Taxonomy" id="1123281"/>
    <lineage>
        <taxon>Bacteria</taxon>
        <taxon>Bacillati</taxon>
        <taxon>Bacillota</taxon>
        <taxon>Tissierellia</taxon>
        <taxon>Tissierellales</taxon>
        <taxon>Sporanaerobacteraceae</taxon>
        <taxon>Sporanaerobacter</taxon>
    </lineage>
</organism>
<dbReference type="RefSeq" id="WP_233242596.1">
    <property type="nucleotide sequence ID" value="NZ_FQXR01000009.1"/>
</dbReference>
<dbReference type="InterPro" id="IPR005321">
    <property type="entry name" value="Peptidase_S58_DmpA"/>
</dbReference>
<reference evidence="2 3" key="1">
    <citation type="submission" date="2016-11" db="EMBL/GenBank/DDBJ databases">
        <authorList>
            <person name="Jaros S."/>
            <person name="Januszkiewicz K."/>
            <person name="Wedrychowicz H."/>
        </authorList>
    </citation>
    <scope>NUCLEOTIDE SEQUENCE [LARGE SCALE GENOMIC DNA]</scope>
    <source>
        <strain evidence="2 3">DSM 13106</strain>
    </source>
</reference>
<name>A0A1M5Y2W4_9FIRM</name>
<evidence type="ECO:0000256" key="1">
    <source>
        <dbReference type="ARBA" id="ARBA00007068"/>
    </source>
</evidence>
<dbReference type="Pfam" id="PF03576">
    <property type="entry name" value="Peptidase_S58"/>
    <property type="match status" value="1"/>
</dbReference>
<keyword evidence="3" id="KW-1185">Reference proteome</keyword>
<keyword evidence="2" id="KW-0031">Aminopeptidase</keyword>
<keyword evidence="2" id="KW-0645">Protease</keyword>
<evidence type="ECO:0000313" key="3">
    <source>
        <dbReference type="Proteomes" id="UP000184389"/>
    </source>
</evidence>
<dbReference type="Proteomes" id="UP000184389">
    <property type="component" value="Unassembled WGS sequence"/>
</dbReference>
<sequence length="355" mass="38694">MNEQKRIRDFYPSIGNMKTGNKNSITDVPGVKVGHVTLDDGEIKTGVTAIVPHNRNLFKEKVIGACHVINGFGKSIGLVQIEELGNIETPIILTNTLSIGAAHEGLVKYMLSIDENIQSLNPIVCECNDGYLNDIRGLHVKDFHISEAIKNASSEFEEGNVGAGTGMMCYGLKGGIGTSSRIVNLDNREYIVGVLVLSNFGIIDDFMINGNFIGKELKYIVNTEKQRDDKGSIILIVATDIPLSSRQLKRVIKRVNPGIARTGGFIGHGSGEIAIGFSTGNIIKHQENKEILDIKIINEPNINKVFRATSEATEEAILNSLICSNTTTGKNGHKVYSLANFPINSPYNFSSSKYK</sequence>
<dbReference type="STRING" id="1123281.SAMN02745180_01947"/>
<dbReference type="CDD" id="cd02253">
    <property type="entry name" value="DmpA"/>
    <property type="match status" value="1"/>
</dbReference>
<keyword evidence="2" id="KW-0378">Hydrolase</keyword>
<evidence type="ECO:0000313" key="2">
    <source>
        <dbReference type="EMBL" id="SHI06411.1"/>
    </source>
</evidence>
<dbReference type="EMBL" id="FQXR01000009">
    <property type="protein sequence ID" value="SHI06411.1"/>
    <property type="molecule type" value="Genomic_DNA"/>
</dbReference>
<comment type="similarity">
    <text evidence="1">Belongs to the peptidase S58 family.</text>
</comment>
<dbReference type="SUPFAM" id="SSF56266">
    <property type="entry name" value="DmpA/ArgJ-like"/>
    <property type="match status" value="1"/>
</dbReference>
<gene>
    <name evidence="2" type="ORF">SAMN02745180_01947</name>
</gene>
<dbReference type="InterPro" id="IPR016117">
    <property type="entry name" value="ArgJ-like_dom_sf"/>
</dbReference>
<accession>A0A1M5Y2W4</accession>
<dbReference type="PANTHER" id="PTHR36512">
    <property type="entry name" value="D-AMINOPEPTIDASE"/>
    <property type="match status" value="1"/>
</dbReference>
<protein>
    <submittedName>
        <fullName evidence="2">D-aminopeptidase</fullName>
    </submittedName>
</protein>